<dbReference type="AlphaFoldDB" id="A0A2V1DLP0"/>
<feature type="domain" description="RING-type" evidence="2">
    <location>
        <begin position="29"/>
        <end position="89"/>
    </location>
</feature>
<dbReference type="OrthoDB" id="2849579at2759"/>
<sequence>MPPFPDLDAFVREGTEVLTSELPLEENMCPICHDTFVDLAELRKIGVPIPFQETSLPHLATRLINCGHIHGMSCLDEWTKRGNTCPICRDVLFGKDESDDDWDLEDSFFTSVVDEIHDFFFDDRLTPGSTAALPSQTEMRAEISQTLWEIVEDLNLDELRDAIVETYLYGQVAPVPVNLQNPSIPFDLQVPRNIAPSMYVLRLRFDNRHGEGEQFFDQVRHWFVEALVDWFFAHPNVSGVWEMDES</sequence>
<keyword evidence="1" id="KW-0479">Metal-binding</keyword>
<reference evidence="3 4" key="1">
    <citation type="journal article" date="2018" name="Sci. Rep.">
        <title>Comparative genomics provides insights into the lifestyle and reveals functional heterogeneity of dark septate endophytic fungi.</title>
        <authorList>
            <person name="Knapp D.G."/>
            <person name="Nemeth J.B."/>
            <person name="Barry K."/>
            <person name="Hainaut M."/>
            <person name="Henrissat B."/>
            <person name="Johnson J."/>
            <person name="Kuo A."/>
            <person name="Lim J.H.P."/>
            <person name="Lipzen A."/>
            <person name="Nolan M."/>
            <person name="Ohm R.A."/>
            <person name="Tamas L."/>
            <person name="Grigoriev I.V."/>
            <person name="Spatafora J.W."/>
            <person name="Nagy L.G."/>
            <person name="Kovacs G.M."/>
        </authorList>
    </citation>
    <scope>NUCLEOTIDE SEQUENCE [LARGE SCALE GENOMIC DNA]</scope>
    <source>
        <strain evidence="3 4">DSE2036</strain>
    </source>
</reference>
<keyword evidence="1" id="KW-0863">Zinc-finger</keyword>
<evidence type="ECO:0000259" key="2">
    <source>
        <dbReference type="PROSITE" id="PS50089"/>
    </source>
</evidence>
<dbReference type="SUPFAM" id="SSF57850">
    <property type="entry name" value="RING/U-box"/>
    <property type="match status" value="1"/>
</dbReference>
<keyword evidence="4" id="KW-1185">Reference proteome</keyword>
<protein>
    <recommendedName>
        <fullName evidence="2">RING-type domain-containing protein</fullName>
    </recommendedName>
</protein>
<proteinExistence type="predicted"/>
<dbReference type="Proteomes" id="UP000244855">
    <property type="component" value="Unassembled WGS sequence"/>
</dbReference>
<keyword evidence="1" id="KW-0862">Zinc</keyword>
<gene>
    <name evidence="3" type="ORF">DM02DRAFT_680469</name>
</gene>
<dbReference type="InterPro" id="IPR013083">
    <property type="entry name" value="Znf_RING/FYVE/PHD"/>
</dbReference>
<evidence type="ECO:0000313" key="4">
    <source>
        <dbReference type="Proteomes" id="UP000244855"/>
    </source>
</evidence>
<evidence type="ECO:0000256" key="1">
    <source>
        <dbReference type="PROSITE-ProRule" id="PRU00175"/>
    </source>
</evidence>
<dbReference type="InterPro" id="IPR001841">
    <property type="entry name" value="Znf_RING"/>
</dbReference>
<dbReference type="GO" id="GO:0008270">
    <property type="term" value="F:zinc ion binding"/>
    <property type="evidence" value="ECO:0007669"/>
    <property type="project" value="UniProtKB-KW"/>
</dbReference>
<dbReference type="PROSITE" id="PS50089">
    <property type="entry name" value="ZF_RING_2"/>
    <property type="match status" value="1"/>
</dbReference>
<dbReference type="STRING" id="97972.A0A2V1DLP0"/>
<dbReference type="Pfam" id="PF13639">
    <property type="entry name" value="zf-RING_2"/>
    <property type="match status" value="1"/>
</dbReference>
<dbReference type="Gene3D" id="3.30.40.10">
    <property type="entry name" value="Zinc/RING finger domain, C3HC4 (zinc finger)"/>
    <property type="match status" value="1"/>
</dbReference>
<dbReference type="EMBL" id="KZ805401">
    <property type="protein sequence ID" value="PVH99020.1"/>
    <property type="molecule type" value="Genomic_DNA"/>
</dbReference>
<evidence type="ECO:0000313" key="3">
    <source>
        <dbReference type="EMBL" id="PVH99020.1"/>
    </source>
</evidence>
<accession>A0A2V1DLP0</accession>
<name>A0A2V1DLP0_9PLEO</name>
<organism evidence="3 4">
    <name type="scientific">Periconia macrospinosa</name>
    <dbReference type="NCBI Taxonomy" id="97972"/>
    <lineage>
        <taxon>Eukaryota</taxon>
        <taxon>Fungi</taxon>
        <taxon>Dikarya</taxon>
        <taxon>Ascomycota</taxon>
        <taxon>Pezizomycotina</taxon>
        <taxon>Dothideomycetes</taxon>
        <taxon>Pleosporomycetidae</taxon>
        <taxon>Pleosporales</taxon>
        <taxon>Massarineae</taxon>
        <taxon>Periconiaceae</taxon>
        <taxon>Periconia</taxon>
    </lineage>
</organism>